<dbReference type="EMBL" id="JN600258">
    <property type="protein sequence ID" value="AEO27692.1"/>
    <property type="molecule type" value="Genomic_DNA"/>
</dbReference>
<evidence type="ECO:0000313" key="2">
    <source>
        <dbReference type="EMBL" id="AEO27692.1"/>
    </source>
</evidence>
<organism evidence="2">
    <name type="scientific">Drosophila melanogaster</name>
    <name type="common">Fruit fly</name>
    <dbReference type="NCBI Taxonomy" id="7227"/>
    <lineage>
        <taxon>Eukaryota</taxon>
        <taxon>Metazoa</taxon>
        <taxon>Ecdysozoa</taxon>
        <taxon>Arthropoda</taxon>
        <taxon>Hexapoda</taxon>
        <taxon>Insecta</taxon>
        <taxon>Pterygota</taxon>
        <taxon>Neoptera</taxon>
        <taxon>Endopterygota</taxon>
        <taxon>Diptera</taxon>
        <taxon>Brachycera</taxon>
        <taxon>Muscomorpha</taxon>
        <taxon>Ephydroidea</taxon>
        <taxon>Drosophilidae</taxon>
        <taxon>Drosophila</taxon>
        <taxon>Sophophora</taxon>
    </lineage>
</organism>
<reference evidence="2" key="1">
    <citation type="journal article" date="2012" name="Genesis">
        <title>DNApol-epsilon gene is indispensable for the survival and growth of Drosophila melanogaster.</title>
        <authorList>
            <person name="Verma A."/>
            <person name="Sengupta S."/>
            <person name="Lakhotia S.C."/>
        </authorList>
    </citation>
    <scope>NUCLEOTIDE SEQUENCE</scope>
</reference>
<evidence type="ECO:0000256" key="1">
    <source>
        <dbReference type="SAM" id="MobiDB-lite"/>
    </source>
</evidence>
<name>G3M398_DROME</name>
<dbReference type="AlphaFoldDB" id="G3M398"/>
<feature type="region of interest" description="Disordered" evidence="1">
    <location>
        <begin position="1"/>
        <end position="24"/>
    </location>
</feature>
<dbReference type="HOGENOM" id="CLU_000556_0_0_1"/>
<accession>G3M398</accession>
<sequence>MSDSGKGKVLQNTGKFVSENRTEG</sequence>
<proteinExistence type="predicted"/>
<protein>
    <submittedName>
        <fullName evidence="2">Truncated DNA pol-epsilon</fullName>
    </submittedName>
</protein>
<gene>
    <name evidence="2" type="primary">DNApol-epsilon</name>
</gene>